<keyword evidence="5" id="KW-1185">Reference proteome</keyword>
<feature type="transmembrane region" description="Helical" evidence="3">
    <location>
        <begin position="327"/>
        <end position="353"/>
    </location>
</feature>
<keyword evidence="3" id="KW-0472">Membrane</keyword>
<feature type="transmembrane region" description="Helical" evidence="3">
    <location>
        <begin position="374"/>
        <end position="392"/>
    </location>
</feature>
<dbReference type="InterPro" id="IPR050222">
    <property type="entry name" value="MATE_MdtK"/>
</dbReference>
<accession>A0ABR9SCW3</accession>
<protein>
    <submittedName>
        <fullName evidence="4">MATE family efflux transporter</fullName>
    </submittedName>
</protein>
<evidence type="ECO:0000313" key="5">
    <source>
        <dbReference type="Proteomes" id="UP000715965"/>
    </source>
</evidence>
<feature type="transmembrane region" description="Helical" evidence="3">
    <location>
        <begin position="524"/>
        <end position="547"/>
    </location>
</feature>
<feature type="region of interest" description="Disordered" evidence="2">
    <location>
        <begin position="194"/>
        <end position="288"/>
    </location>
</feature>
<dbReference type="Pfam" id="PF01554">
    <property type="entry name" value="MatE"/>
    <property type="match status" value="2"/>
</dbReference>
<feature type="transmembrane region" description="Helical" evidence="3">
    <location>
        <begin position="468"/>
        <end position="493"/>
    </location>
</feature>
<evidence type="ECO:0000256" key="1">
    <source>
        <dbReference type="ARBA" id="ARBA00022448"/>
    </source>
</evidence>
<proteinExistence type="predicted"/>
<evidence type="ECO:0000313" key="4">
    <source>
        <dbReference type="EMBL" id="MBE7940198.1"/>
    </source>
</evidence>
<dbReference type="PANTHER" id="PTHR43298:SF2">
    <property type="entry name" value="FMN_FAD EXPORTER YEEO-RELATED"/>
    <property type="match status" value="1"/>
</dbReference>
<name>A0ABR9SCW3_9BURK</name>
<feature type="transmembrane region" description="Helical" evidence="3">
    <location>
        <begin position="704"/>
        <end position="726"/>
    </location>
</feature>
<gene>
    <name evidence="4" type="ORF">IM725_06410</name>
</gene>
<evidence type="ECO:0000256" key="2">
    <source>
        <dbReference type="SAM" id="MobiDB-lite"/>
    </source>
</evidence>
<comment type="caution">
    <text evidence="4">The sequence shown here is derived from an EMBL/GenBank/DDBJ whole genome shotgun (WGS) entry which is preliminary data.</text>
</comment>
<dbReference type="NCBIfam" id="TIGR00797">
    <property type="entry name" value="matE"/>
    <property type="match status" value="1"/>
</dbReference>
<dbReference type="Proteomes" id="UP000715965">
    <property type="component" value="Unassembled WGS sequence"/>
</dbReference>
<keyword evidence="3" id="KW-1133">Transmembrane helix</keyword>
<feature type="transmembrane region" description="Helical" evidence="3">
    <location>
        <begin position="605"/>
        <end position="627"/>
    </location>
</feature>
<dbReference type="InterPro" id="IPR002528">
    <property type="entry name" value="MATE_fam"/>
</dbReference>
<feature type="transmembrane region" description="Helical" evidence="3">
    <location>
        <begin position="443"/>
        <end position="462"/>
    </location>
</feature>
<dbReference type="EMBL" id="JADDOJ010000017">
    <property type="protein sequence ID" value="MBE7940198.1"/>
    <property type="molecule type" value="Genomic_DNA"/>
</dbReference>
<sequence>MDGHRQAAGLVHLARRADRPVDPVALAQATAEPARGAAALVRRRGVRRHAADRFDRPLAAAGPAAAGGPGGLRPAHAATQRLGPGRLVHAAVLQRLRHHDLGHLAVPADRHPGAAGRQRAPAGARLRAQLLGARLRRRAGRDAGLVRAGALAHRPPPPGHLEELRAARGRRRALLAAVDDPVAACARLRTQLPAAGARRAGPHGCQPGLRGGRRPDAPPGGGPALPRRHAARTGREPPGGLSLAAGGRAHGPVHAGGDRPARLATGGTRAPPRRQDRKPRALPQSPAPVSEFRTILRHALTVLVGQLALMGFGMTDTIVAGRYSEGALAALSVGTAVYITVFVALNGVLQALLPIWAELHGEGRPQAVGRSVRQGLYLAGLLLLAGGTALLFPAPLLHWTQVPAALEGDVRHYLAALVFALPAALLFRMYASFSQAVGHPREVTAIQAAALVLKVPLTLWFVNGGLGLASMGAAGCAWATVAVTWLMLASAAWRVRTPASFRPYEVLHAVEAPDWRQIAGFARLGVPAGLSVMVEVTSFTLMALFIARLGTAAAAAHQIAGNLAAVMYMVPFSLAIATSARVSYWLGAGHAARARHAAATGLRMAAVMAVVLAATMALGRAHFAAVYSASPEVVAIATVLLAWVVPYHLGDATQVMCVFILRCFRVTVAPLVAYCLLLWGVGLTGGYLLAYRGLAGLPAQESPAAFWAAGAVALLLLALILPPILWRAVRRATMPPGDAAARPGT</sequence>
<feature type="transmembrane region" description="Helical" evidence="3">
    <location>
        <begin position="633"/>
        <end position="650"/>
    </location>
</feature>
<reference evidence="4 5" key="1">
    <citation type="submission" date="2020-10" db="EMBL/GenBank/DDBJ databases">
        <title>Draft genome of Ramlibacter aquaticus LMG 30558.</title>
        <authorList>
            <person name="Props R."/>
        </authorList>
    </citation>
    <scope>NUCLEOTIDE SEQUENCE [LARGE SCALE GENOMIC DNA]</scope>
    <source>
        <strain evidence="4 5">LMG 30558</strain>
    </source>
</reference>
<feature type="transmembrane region" description="Helical" evidence="3">
    <location>
        <begin position="412"/>
        <end position="431"/>
    </location>
</feature>
<feature type="transmembrane region" description="Helical" evidence="3">
    <location>
        <begin position="671"/>
        <end position="692"/>
    </location>
</feature>
<evidence type="ECO:0000256" key="3">
    <source>
        <dbReference type="SAM" id="Phobius"/>
    </source>
</evidence>
<feature type="transmembrane region" description="Helical" evidence="3">
    <location>
        <begin position="559"/>
        <end position="584"/>
    </location>
</feature>
<dbReference type="PANTHER" id="PTHR43298">
    <property type="entry name" value="MULTIDRUG RESISTANCE PROTEIN NORM-RELATED"/>
    <property type="match status" value="1"/>
</dbReference>
<keyword evidence="3" id="KW-0812">Transmembrane</keyword>
<keyword evidence="1" id="KW-0813">Transport</keyword>
<organism evidence="4 5">
    <name type="scientific">Ramlibacter aquaticus</name>
    <dbReference type="NCBI Taxonomy" id="2780094"/>
    <lineage>
        <taxon>Bacteria</taxon>
        <taxon>Pseudomonadati</taxon>
        <taxon>Pseudomonadota</taxon>
        <taxon>Betaproteobacteria</taxon>
        <taxon>Burkholderiales</taxon>
        <taxon>Comamonadaceae</taxon>
        <taxon>Ramlibacter</taxon>
    </lineage>
</organism>